<dbReference type="Proteomes" id="UP000464577">
    <property type="component" value="Chromosome"/>
</dbReference>
<gene>
    <name evidence="2" type="ORF">GJR95_06345</name>
</gene>
<feature type="compositionally biased region" description="Low complexity" evidence="1">
    <location>
        <begin position="102"/>
        <end position="113"/>
    </location>
</feature>
<feature type="region of interest" description="Disordered" evidence="1">
    <location>
        <begin position="96"/>
        <end position="127"/>
    </location>
</feature>
<accession>A0A6P1VNI7</accession>
<dbReference type="RefSeq" id="WP_162385071.1">
    <property type="nucleotide sequence ID" value="NZ_CP045997.1"/>
</dbReference>
<dbReference type="AlphaFoldDB" id="A0A6P1VNI7"/>
<sequence length="127" mass="14059">MKTVGITLWGVFGLLLVAPAFSQNRAEVYNDPTYSTHNYKHPNKAIEAQRVEASIGTNVPAATSTDRILADYKPQIHSNYASGSITVDYKSPRNTGDWNYKTQQSVHSQTTTHRVGNARHRSNAKVA</sequence>
<evidence type="ECO:0000313" key="3">
    <source>
        <dbReference type="Proteomes" id="UP000464577"/>
    </source>
</evidence>
<name>A0A6P1VNI7_9BACT</name>
<proteinExistence type="predicted"/>
<evidence type="ECO:0000313" key="2">
    <source>
        <dbReference type="EMBL" id="QHV94653.1"/>
    </source>
</evidence>
<evidence type="ECO:0000256" key="1">
    <source>
        <dbReference type="SAM" id="MobiDB-lite"/>
    </source>
</evidence>
<protein>
    <submittedName>
        <fullName evidence="2">Uncharacterized protein</fullName>
    </submittedName>
</protein>
<dbReference type="EMBL" id="CP045997">
    <property type="protein sequence ID" value="QHV94653.1"/>
    <property type="molecule type" value="Genomic_DNA"/>
</dbReference>
<feature type="compositionally biased region" description="Basic residues" evidence="1">
    <location>
        <begin position="116"/>
        <end position="127"/>
    </location>
</feature>
<reference evidence="2 3" key="1">
    <citation type="submission" date="2019-11" db="EMBL/GenBank/DDBJ databases">
        <title>Spirosoma endbachense sp. nov., isolated from a natural salt meadow.</title>
        <authorList>
            <person name="Rojas J."/>
            <person name="Ambika Manirajan B."/>
            <person name="Ratering S."/>
            <person name="Suarez C."/>
            <person name="Geissler-Plaum R."/>
            <person name="Schnell S."/>
        </authorList>
    </citation>
    <scope>NUCLEOTIDE SEQUENCE [LARGE SCALE GENOMIC DNA]</scope>
    <source>
        <strain evidence="2 3">I-24</strain>
    </source>
</reference>
<keyword evidence="3" id="KW-1185">Reference proteome</keyword>
<dbReference type="KEGG" id="senf:GJR95_06345"/>
<organism evidence="2 3">
    <name type="scientific">Spirosoma endbachense</name>
    <dbReference type="NCBI Taxonomy" id="2666025"/>
    <lineage>
        <taxon>Bacteria</taxon>
        <taxon>Pseudomonadati</taxon>
        <taxon>Bacteroidota</taxon>
        <taxon>Cytophagia</taxon>
        <taxon>Cytophagales</taxon>
        <taxon>Cytophagaceae</taxon>
        <taxon>Spirosoma</taxon>
    </lineage>
</organism>